<evidence type="ECO:0000313" key="1">
    <source>
        <dbReference type="EMBL" id="KAJ8071607.1"/>
    </source>
</evidence>
<keyword evidence="2" id="KW-1185">Reference proteome</keyword>
<accession>A0A9X0AZ51</accession>
<proteinExistence type="predicted"/>
<protein>
    <submittedName>
        <fullName evidence="1">Uncharacterized protein</fullName>
    </submittedName>
</protein>
<reference evidence="1" key="1">
    <citation type="submission" date="2022-11" db="EMBL/GenBank/DDBJ databases">
        <title>Genome Resource of Sclerotinia nivalis Strain SnTB1, a Plant Pathogen Isolated from American Ginseng.</title>
        <authorList>
            <person name="Fan S."/>
        </authorList>
    </citation>
    <scope>NUCLEOTIDE SEQUENCE</scope>
    <source>
        <strain evidence="1">SnTB1</strain>
    </source>
</reference>
<comment type="caution">
    <text evidence="1">The sequence shown here is derived from an EMBL/GenBank/DDBJ whole genome shotgun (WGS) entry which is preliminary data.</text>
</comment>
<dbReference type="AlphaFoldDB" id="A0A9X0AZ51"/>
<gene>
    <name evidence="1" type="ORF">OCU04_001930</name>
</gene>
<organism evidence="1 2">
    <name type="scientific">Sclerotinia nivalis</name>
    <dbReference type="NCBI Taxonomy" id="352851"/>
    <lineage>
        <taxon>Eukaryota</taxon>
        <taxon>Fungi</taxon>
        <taxon>Dikarya</taxon>
        <taxon>Ascomycota</taxon>
        <taxon>Pezizomycotina</taxon>
        <taxon>Leotiomycetes</taxon>
        <taxon>Helotiales</taxon>
        <taxon>Sclerotiniaceae</taxon>
        <taxon>Sclerotinia</taxon>
    </lineage>
</organism>
<dbReference type="Proteomes" id="UP001152300">
    <property type="component" value="Unassembled WGS sequence"/>
</dbReference>
<dbReference type="EMBL" id="JAPEIS010000001">
    <property type="protein sequence ID" value="KAJ8071607.1"/>
    <property type="molecule type" value="Genomic_DNA"/>
</dbReference>
<name>A0A9X0AZ51_9HELO</name>
<evidence type="ECO:0000313" key="2">
    <source>
        <dbReference type="Proteomes" id="UP001152300"/>
    </source>
</evidence>
<sequence length="77" mass="8599">MAKKSTVTLSRAKIMKNSKKVTAPRTETDNINTVSRTADKCIAIDEAPAKAHSPRCLMRSHPVPNLRKKTMAFPMYI</sequence>